<accession>A0AC34QGB7</accession>
<evidence type="ECO:0000313" key="2">
    <source>
        <dbReference type="WBParaSite" id="JU765_v2.g16060.t1"/>
    </source>
</evidence>
<reference evidence="2" key="1">
    <citation type="submission" date="2022-11" db="UniProtKB">
        <authorList>
            <consortium name="WormBaseParasite"/>
        </authorList>
    </citation>
    <scope>IDENTIFICATION</scope>
</reference>
<dbReference type="WBParaSite" id="JU765_v2.g16060.t1">
    <property type="protein sequence ID" value="JU765_v2.g16060.t1"/>
    <property type="gene ID" value="JU765_v2.g16060"/>
</dbReference>
<protein>
    <submittedName>
        <fullName evidence="2">Rapamycin-insensitive companion of mTOR domain-containing protein</fullName>
    </submittedName>
</protein>
<evidence type="ECO:0000313" key="1">
    <source>
        <dbReference type="Proteomes" id="UP000887576"/>
    </source>
</evidence>
<name>A0AC34QGB7_9BILA</name>
<sequence length="778" mass="86866">MVFEPGMVGKIVGDMLVADIHGIHIGIAAVVDNMDYIGAVVGTVVAAGVVAAVVGVVAAVVVELVAARLAIRQIQVQTQNAFGVLAGSDSIPDFGEFGMKLMISQLGDRSTKVVRHALRLLHFWLPKYPQSLPFLARTALEPLGSAGVLLKSHLFGSEKLVQAMKEETKELVEYWMNGYLVEYVRIIEEDMRMALLNVRRTIDGTYARSSNERFEKFGVPMPIHLFGQLSSHSFGRSLLADLSIPIRLLKTLQEKAIEKDDEILEVKAALLATGHIAANLPMGFIEVLMPPESVPILCRFAEECPTLSIRGTAIWALSLVGKSEDGARLLASLGWESNRFIHIVDEVCDEFSEGLLSKSVVRRSRTKSNCRTVWSDSESRKKLSTLKAKSVDDFGLPEWKKHYLPQKLPAKIRRANSEAQIVLPVLMNKKPGEKLSTIKVSPSNPEDVRPDRTFTQESAVTSGFGSAPHEEEKTANNSESSFLPPSLAKFHHRHYLPENKPYKTDKKEFPFAPSLLPDLIEPSTFSNFFNDDFDASIGSNYYSTGELPELNREKFDLSEVTNYPHFSSVYRRQHGIHGFEQENLLKIPNRTHSSVLYSFFSRSELKNVEKFEKLLNSVGEWIPGDVPRGGRKIVGCVGWTVVSLPSQIALICKNIFKNERNLATNRQISIRTNSSAQRCLFCLQKIAKGLPTNHFNSIDPRLRKDVLNFVSFFEIRGSSLQKLLSKKYGNKLQTAFENPCVYSDAVELLSVLNHNRKSRKEIQNLFSCAAKCAINIYG</sequence>
<proteinExistence type="predicted"/>
<organism evidence="1 2">
    <name type="scientific">Panagrolaimus sp. JU765</name>
    <dbReference type="NCBI Taxonomy" id="591449"/>
    <lineage>
        <taxon>Eukaryota</taxon>
        <taxon>Metazoa</taxon>
        <taxon>Ecdysozoa</taxon>
        <taxon>Nematoda</taxon>
        <taxon>Chromadorea</taxon>
        <taxon>Rhabditida</taxon>
        <taxon>Tylenchina</taxon>
        <taxon>Panagrolaimomorpha</taxon>
        <taxon>Panagrolaimoidea</taxon>
        <taxon>Panagrolaimidae</taxon>
        <taxon>Panagrolaimus</taxon>
    </lineage>
</organism>
<dbReference type="Proteomes" id="UP000887576">
    <property type="component" value="Unplaced"/>
</dbReference>